<dbReference type="NCBIfam" id="NF005559">
    <property type="entry name" value="PRK07231.1"/>
    <property type="match status" value="1"/>
</dbReference>
<dbReference type="PANTHER" id="PTHR43639">
    <property type="entry name" value="OXIDOREDUCTASE, SHORT-CHAIN DEHYDROGENASE/REDUCTASE FAMILY (AFU_ORTHOLOGUE AFUA_5G02870)"/>
    <property type="match status" value="1"/>
</dbReference>
<dbReference type="EMBL" id="SIRS01000002">
    <property type="protein sequence ID" value="TBN17396.1"/>
    <property type="molecule type" value="Genomic_DNA"/>
</dbReference>
<name>A0A4Q9FRD0_9FLAO</name>
<protein>
    <submittedName>
        <fullName evidence="3">Glucose 1-dehydrogenase</fullName>
        <ecNumber evidence="3">1.1.1.47</ecNumber>
    </submittedName>
</protein>
<dbReference type="Pfam" id="PF13561">
    <property type="entry name" value="adh_short_C2"/>
    <property type="match status" value="1"/>
</dbReference>
<dbReference type="AlphaFoldDB" id="A0A4Q9FRD0"/>
<comment type="caution">
    <text evidence="3">The sequence shown here is derived from an EMBL/GenBank/DDBJ whole genome shotgun (WGS) entry which is preliminary data.</text>
</comment>
<dbReference type="SUPFAM" id="SSF51735">
    <property type="entry name" value="NAD(P)-binding Rossmann-fold domains"/>
    <property type="match status" value="1"/>
</dbReference>
<dbReference type="PROSITE" id="PS00061">
    <property type="entry name" value="ADH_SHORT"/>
    <property type="match status" value="1"/>
</dbReference>
<dbReference type="InterPro" id="IPR036291">
    <property type="entry name" value="NAD(P)-bd_dom_sf"/>
</dbReference>
<gene>
    <name evidence="3" type="ORF">EYD46_03510</name>
</gene>
<dbReference type="EC" id="1.1.1.47" evidence="3"/>
<reference evidence="3 4" key="1">
    <citation type="journal article" date="2015" name="Int. J. Syst. Evol. Microbiol.">
        <title>Hyunsoonleella pacifica sp. nov., isolated from seawater of South Pacific Gyre.</title>
        <authorList>
            <person name="Gao X."/>
            <person name="Zhang Z."/>
            <person name="Dai X."/>
            <person name="Zhang X.H."/>
        </authorList>
    </citation>
    <scope>NUCLEOTIDE SEQUENCE [LARGE SCALE GENOMIC DNA]</scope>
    <source>
        <strain evidence="3 4">SW033</strain>
    </source>
</reference>
<evidence type="ECO:0000313" key="4">
    <source>
        <dbReference type="Proteomes" id="UP000292372"/>
    </source>
</evidence>
<keyword evidence="2 3" id="KW-0560">Oxidoreductase</keyword>
<evidence type="ECO:0000256" key="2">
    <source>
        <dbReference type="ARBA" id="ARBA00023002"/>
    </source>
</evidence>
<dbReference type="GO" id="GO:0047936">
    <property type="term" value="F:glucose 1-dehydrogenase [NAD(P)+] activity"/>
    <property type="evidence" value="ECO:0007669"/>
    <property type="project" value="UniProtKB-EC"/>
</dbReference>
<comment type="similarity">
    <text evidence="1">Belongs to the short-chain dehydrogenases/reductases (SDR) family.</text>
</comment>
<dbReference type="RefSeq" id="WP_130935688.1">
    <property type="nucleotide sequence ID" value="NZ_BMEE01000001.1"/>
</dbReference>
<keyword evidence="4" id="KW-1185">Reference proteome</keyword>
<dbReference type="PRINTS" id="PR00080">
    <property type="entry name" value="SDRFAMILY"/>
</dbReference>
<accession>A0A4Q9FRD0</accession>
<dbReference type="PANTHER" id="PTHR43639:SF1">
    <property type="entry name" value="SHORT-CHAIN DEHYDROGENASE_REDUCTASE FAMILY PROTEIN"/>
    <property type="match status" value="1"/>
</dbReference>
<dbReference type="PRINTS" id="PR00081">
    <property type="entry name" value="GDHRDH"/>
</dbReference>
<proteinExistence type="inferred from homology"/>
<dbReference type="Proteomes" id="UP000292372">
    <property type="component" value="Unassembled WGS sequence"/>
</dbReference>
<sequence length="245" mass="26355">MKKLDDKVVLITGASKGIGAEIAKNMAKEGAKVIVNYNNDKVGAERVVLEIEKQGGKAIAINADVTNKEHIEVLFKKTKSIFGEITTLVNNAGVYKFEPIETITKDEFHNHFNTNVLSVFLLIQEAIKHFDNNGGNIINISSIATVKSTPFTSLYSASKGAIDSITNVLSQELGPKNIRINSILPGPTETEGNQMSQEIKSFVTSNTPLGKIGRTTDIAQLAVFLASNDASFITGQKIGVSGGFE</sequence>
<organism evidence="3 4">
    <name type="scientific">Hyunsoonleella pacifica</name>
    <dbReference type="NCBI Taxonomy" id="1080224"/>
    <lineage>
        <taxon>Bacteria</taxon>
        <taxon>Pseudomonadati</taxon>
        <taxon>Bacteroidota</taxon>
        <taxon>Flavobacteriia</taxon>
        <taxon>Flavobacteriales</taxon>
        <taxon>Flavobacteriaceae</taxon>
    </lineage>
</organism>
<evidence type="ECO:0000256" key="1">
    <source>
        <dbReference type="ARBA" id="ARBA00006484"/>
    </source>
</evidence>
<dbReference type="OrthoDB" id="9803333at2"/>
<dbReference type="Gene3D" id="3.40.50.720">
    <property type="entry name" value="NAD(P)-binding Rossmann-like Domain"/>
    <property type="match status" value="1"/>
</dbReference>
<evidence type="ECO:0000313" key="3">
    <source>
        <dbReference type="EMBL" id="TBN17396.1"/>
    </source>
</evidence>
<dbReference type="FunFam" id="3.40.50.720:FF:000084">
    <property type="entry name" value="Short-chain dehydrogenase reductase"/>
    <property type="match status" value="1"/>
</dbReference>
<dbReference type="InterPro" id="IPR002347">
    <property type="entry name" value="SDR_fam"/>
</dbReference>
<dbReference type="InterPro" id="IPR020904">
    <property type="entry name" value="Sc_DH/Rdtase_CS"/>
</dbReference>